<keyword evidence="2" id="KW-0472">Membrane</keyword>
<evidence type="ECO:0000313" key="4">
    <source>
        <dbReference type="Proteomes" id="UP001243846"/>
    </source>
</evidence>
<sequence>MVAVGASIVFSAFGAAIGLGSVSFDENGGISIYGLILTALFAVISMVLVYMLGGYIAGRLRRRVDDATPDEIKVRDGMHGLVVWGLGTILSALVLSSAVTGTVKAVGSVAGTTLEAAGSAVGGVAQGAGQLAGGVVSGAGQLVGGVAQGAGQAVAPTIEQSMPNGLSANPMDYISDSLLRPAENVPGPMTGQPGNAKEEIGQILMNLIRTGEISDEDKAYLRQVVAAQTGLSPSEVDARVDQAQQRAQAIRDAAQKKVDEAKAQIEQMKADAQKAADEAKAEATKAAEEARVAGILTAFLLAAAALVAAAASYIGATRGEHRDEGRIWGGLSHRRR</sequence>
<reference evidence="4" key="1">
    <citation type="journal article" date="2019" name="Int. J. Syst. Evol. Microbiol.">
        <title>The Global Catalogue of Microorganisms (GCM) 10K type strain sequencing project: providing services to taxonomists for standard genome sequencing and annotation.</title>
        <authorList>
            <consortium name="The Broad Institute Genomics Platform"/>
            <consortium name="The Broad Institute Genome Sequencing Center for Infectious Disease"/>
            <person name="Wu L."/>
            <person name="Ma J."/>
        </authorList>
    </citation>
    <scope>NUCLEOTIDE SEQUENCE [LARGE SCALE GENOMIC DNA]</scope>
    <source>
        <strain evidence="4">CECT 8482</strain>
    </source>
</reference>
<dbReference type="InterPro" id="IPR036259">
    <property type="entry name" value="MFS_trans_sf"/>
</dbReference>
<keyword evidence="1" id="KW-0175">Coiled coil</keyword>
<evidence type="ECO:0000256" key="2">
    <source>
        <dbReference type="SAM" id="Phobius"/>
    </source>
</evidence>
<keyword evidence="4" id="KW-1185">Reference proteome</keyword>
<organism evidence="3 4">
    <name type="scientific">Paracoccus cavernae</name>
    <dbReference type="NCBI Taxonomy" id="1571207"/>
    <lineage>
        <taxon>Bacteria</taxon>
        <taxon>Pseudomonadati</taxon>
        <taxon>Pseudomonadota</taxon>
        <taxon>Alphaproteobacteria</taxon>
        <taxon>Rhodobacterales</taxon>
        <taxon>Paracoccaceae</taxon>
        <taxon>Paracoccus</taxon>
    </lineage>
</organism>
<name>A0ABT8DCA4_9RHOB</name>
<dbReference type="EMBL" id="JAUFRC010000001">
    <property type="protein sequence ID" value="MDN3713526.1"/>
    <property type="molecule type" value="Genomic_DNA"/>
</dbReference>
<feature type="transmembrane region" description="Helical" evidence="2">
    <location>
        <begin position="30"/>
        <end position="53"/>
    </location>
</feature>
<keyword evidence="2" id="KW-0812">Transmembrane</keyword>
<dbReference type="SUPFAM" id="SSF103473">
    <property type="entry name" value="MFS general substrate transporter"/>
    <property type="match status" value="1"/>
</dbReference>
<gene>
    <name evidence="3" type="ORF">QWZ10_20505</name>
</gene>
<feature type="coiled-coil region" evidence="1">
    <location>
        <begin position="240"/>
        <end position="289"/>
    </location>
</feature>
<protein>
    <submittedName>
        <fullName evidence="3">Uncharacterized protein</fullName>
    </submittedName>
</protein>
<feature type="transmembrane region" description="Helical" evidence="2">
    <location>
        <begin position="81"/>
        <end position="99"/>
    </location>
</feature>
<proteinExistence type="predicted"/>
<evidence type="ECO:0000256" key="1">
    <source>
        <dbReference type="SAM" id="Coils"/>
    </source>
</evidence>
<evidence type="ECO:0000313" key="3">
    <source>
        <dbReference type="EMBL" id="MDN3713526.1"/>
    </source>
</evidence>
<dbReference type="Proteomes" id="UP001243846">
    <property type="component" value="Unassembled WGS sequence"/>
</dbReference>
<keyword evidence="2" id="KW-1133">Transmembrane helix</keyword>
<feature type="transmembrane region" description="Helical" evidence="2">
    <location>
        <begin position="292"/>
        <end position="316"/>
    </location>
</feature>
<comment type="caution">
    <text evidence="3">The sequence shown here is derived from an EMBL/GenBank/DDBJ whole genome shotgun (WGS) entry which is preliminary data.</text>
</comment>
<accession>A0ABT8DCA4</accession>